<dbReference type="OrthoDB" id="9810247at2"/>
<dbReference type="AlphaFoldDB" id="A0A6P2BZH4"/>
<name>A0A6P2BZH4_9ACTN</name>
<dbReference type="InterPro" id="IPR029063">
    <property type="entry name" value="SAM-dependent_MTases_sf"/>
</dbReference>
<dbReference type="InterPro" id="IPR013216">
    <property type="entry name" value="Methyltransf_11"/>
</dbReference>
<dbReference type="Proteomes" id="UP000460272">
    <property type="component" value="Unassembled WGS sequence"/>
</dbReference>
<dbReference type="GO" id="GO:0032259">
    <property type="term" value="P:methylation"/>
    <property type="evidence" value="ECO:0007669"/>
    <property type="project" value="UniProtKB-KW"/>
</dbReference>
<sequence length="283" mass="29632">MLTVDFTKFPINPGDRVLDLGCGAGRHAFEAYRRGARVVAADLDVKELPPVGSMFAAMRETGEAGPPGAAAAVSADATNLPFPDGAFDAIIAAEILEHIPDDTAAMAEIARILRPGGTVAVTVPAWLPERICWALSREYHEVPGGHVRIFTRAELGAKLAAAGLTPIGGHHAHGLHSAYWWLKCAVGVHDDKHPAVRAYHRLLVWDIMSKPALTRLSEAALNPLIGKSLVIYARKAETPKPVIPNGFAVPLASTRSPHGDAGGSGGVVPPGKQSDLAGSGAAE</sequence>
<dbReference type="EMBL" id="RPFW01000003">
    <property type="protein sequence ID" value="TVZ04107.1"/>
    <property type="molecule type" value="Genomic_DNA"/>
</dbReference>
<feature type="region of interest" description="Disordered" evidence="1">
    <location>
        <begin position="253"/>
        <end position="283"/>
    </location>
</feature>
<protein>
    <submittedName>
        <fullName evidence="3">Class I SAM-dependent methyltransferase</fullName>
    </submittedName>
</protein>
<comment type="caution">
    <text evidence="3">The sequence shown here is derived from an EMBL/GenBank/DDBJ whole genome shotgun (WGS) entry which is preliminary data.</text>
</comment>
<keyword evidence="3" id="KW-0489">Methyltransferase</keyword>
<evidence type="ECO:0000313" key="4">
    <source>
        <dbReference type="Proteomes" id="UP000460272"/>
    </source>
</evidence>
<proteinExistence type="predicted"/>
<accession>A0A6P2BZH4</accession>
<dbReference type="Gene3D" id="3.40.50.150">
    <property type="entry name" value="Vaccinia Virus protein VP39"/>
    <property type="match status" value="1"/>
</dbReference>
<organism evidence="3 4">
    <name type="scientific">Trebonia kvetii</name>
    <dbReference type="NCBI Taxonomy" id="2480626"/>
    <lineage>
        <taxon>Bacteria</taxon>
        <taxon>Bacillati</taxon>
        <taxon>Actinomycetota</taxon>
        <taxon>Actinomycetes</taxon>
        <taxon>Streptosporangiales</taxon>
        <taxon>Treboniaceae</taxon>
        <taxon>Trebonia</taxon>
    </lineage>
</organism>
<evidence type="ECO:0000259" key="2">
    <source>
        <dbReference type="Pfam" id="PF08241"/>
    </source>
</evidence>
<dbReference type="CDD" id="cd02440">
    <property type="entry name" value="AdoMet_MTases"/>
    <property type="match status" value="1"/>
</dbReference>
<evidence type="ECO:0000256" key="1">
    <source>
        <dbReference type="SAM" id="MobiDB-lite"/>
    </source>
</evidence>
<dbReference type="PANTHER" id="PTHR43591:SF24">
    <property type="entry name" value="2-METHOXY-6-POLYPRENYL-1,4-BENZOQUINOL METHYLASE, MITOCHONDRIAL"/>
    <property type="match status" value="1"/>
</dbReference>
<dbReference type="SUPFAM" id="SSF53335">
    <property type="entry name" value="S-adenosyl-L-methionine-dependent methyltransferases"/>
    <property type="match status" value="1"/>
</dbReference>
<evidence type="ECO:0000313" key="3">
    <source>
        <dbReference type="EMBL" id="TVZ04107.1"/>
    </source>
</evidence>
<dbReference type="GO" id="GO:0008757">
    <property type="term" value="F:S-adenosylmethionine-dependent methyltransferase activity"/>
    <property type="evidence" value="ECO:0007669"/>
    <property type="project" value="InterPro"/>
</dbReference>
<gene>
    <name evidence="3" type="ORF">EAS64_16990</name>
</gene>
<feature type="domain" description="Methyltransferase type 11" evidence="2">
    <location>
        <begin position="18"/>
        <end position="120"/>
    </location>
</feature>
<dbReference type="Pfam" id="PF08241">
    <property type="entry name" value="Methyltransf_11"/>
    <property type="match status" value="1"/>
</dbReference>
<dbReference type="PANTHER" id="PTHR43591">
    <property type="entry name" value="METHYLTRANSFERASE"/>
    <property type="match status" value="1"/>
</dbReference>
<reference evidence="3 4" key="1">
    <citation type="submission" date="2018-11" db="EMBL/GenBank/DDBJ databases">
        <title>Trebonia kvetii gen.nov., sp.nov., a novel acidophilic actinobacterium, and proposal of the new actinobacterial family Treboniaceae fam. nov.</title>
        <authorList>
            <person name="Rapoport D."/>
            <person name="Sagova-Mareckova M."/>
            <person name="Sedlacek I."/>
            <person name="Provaznik J."/>
            <person name="Kralova S."/>
            <person name="Pavlinic D."/>
            <person name="Benes V."/>
            <person name="Kopecky J."/>
        </authorList>
    </citation>
    <scope>NUCLEOTIDE SEQUENCE [LARGE SCALE GENOMIC DNA]</scope>
    <source>
        <strain evidence="3 4">15Tr583</strain>
    </source>
</reference>
<keyword evidence="4" id="KW-1185">Reference proteome</keyword>
<keyword evidence="3" id="KW-0808">Transferase</keyword>
<dbReference type="RefSeq" id="WP_145853977.1">
    <property type="nucleotide sequence ID" value="NZ_RPFW01000003.1"/>
</dbReference>